<dbReference type="KEGG" id="dee:HQN60_05395"/>
<proteinExistence type="inferred from homology"/>
<dbReference type="Proteomes" id="UP000504844">
    <property type="component" value="Chromosome"/>
</dbReference>
<protein>
    <submittedName>
        <fullName evidence="6">HPr family phosphocarrier protein</fullName>
    </submittedName>
</protein>
<dbReference type="PANTHER" id="PTHR33705:SF2">
    <property type="entry name" value="PHOSPHOCARRIER PROTEIN NPR"/>
    <property type="match status" value="1"/>
</dbReference>
<dbReference type="PROSITE" id="PS51350">
    <property type="entry name" value="PTS_HPR_DOM"/>
    <property type="match status" value="1"/>
</dbReference>
<dbReference type="InterPro" id="IPR035895">
    <property type="entry name" value="HPr-like_sf"/>
</dbReference>
<sequence>MLQQEVEIINKLGLHARASSKLTQLASQFQCEVWITRNQRRVNAKSIMGVMMLAAGKGSKITIETSNAPDEAEAMNALLALIADKFGEGE</sequence>
<reference evidence="6 7" key="1">
    <citation type="submission" date="2020-05" db="EMBL/GenBank/DDBJ databases">
        <title>Complete genome sequence of Deefgea sp. D17.</title>
        <authorList>
            <person name="Bae J.-W."/>
            <person name="Han J.E."/>
        </authorList>
    </citation>
    <scope>NUCLEOTIDE SEQUENCE [LARGE SCALE GENOMIC DNA]</scope>
    <source>
        <strain evidence="6 7">D17</strain>
    </source>
</reference>
<dbReference type="InterPro" id="IPR050399">
    <property type="entry name" value="HPr"/>
</dbReference>
<gene>
    <name evidence="6" type="ORF">HQN60_05395</name>
</gene>
<keyword evidence="3" id="KW-0963">Cytoplasm</keyword>
<dbReference type="Pfam" id="PF00381">
    <property type="entry name" value="PTS-HPr"/>
    <property type="match status" value="1"/>
</dbReference>
<keyword evidence="7" id="KW-1185">Reference proteome</keyword>
<keyword evidence="4" id="KW-0598">Phosphotransferase system</keyword>
<dbReference type="CDD" id="cd00367">
    <property type="entry name" value="PTS-HPr_like"/>
    <property type="match status" value="1"/>
</dbReference>
<dbReference type="PROSITE" id="PS00369">
    <property type="entry name" value="PTS_HPR_HIS"/>
    <property type="match status" value="1"/>
</dbReference>
<evidence type="ECO:0000256" key="2">
    <source>
        <dbReference type="ARBA" id="ARBA00010736"/>
    </source>
</evidence>
<comment type="similarity">
    <text evidence="2">Belongs to the HPr family.</text>
</comment>
<dbReference type="GO" id="GO:0005737">
    <property type="term" value="C:cytoplasm"/>
    <property type="evidence" value="ECO:0007669"/>
    <property type="project" value="UniProtKB-SubCell"/>
</dbReference>
<name>A0A6M8SM71_9NEIS</name>
<accession>A0A6M8SM71</accession>
<dbReference type="PANTHER" id="PTHR33705">
    <property type="entry name" value="PHOSPHOCARRIER PROTEIN HPR"/>
    <property type="match status" value="1"/>
</dbReference>
<comment type="subcellular location">
    <subcellularLocation>
        <location evidence="1">Cytoplasm</location>
    </subcellularLocation>
</comment>
<organism evidence="6 7">
    <name type="scientific">Deefgea piscis</name>
    <dbReference type="NCBI Taxonomy" id="2739061"/>
    <lineage>
        <taxon>Bacteria</taxon>
        <taxon>Pseudomonadati</taxon>
        <taxon>Pseudomonadota</taxon>
        <taxon>Betaproteobacteria</taxon>
        <taxon>Neisseriales</taxon>
        <taxon>Chitinibacteraceae</taxon>
        <taxon>Deefgea</taxon>
    </lineage>
</organism>
<evidence type="ECO:0000256" key="3">
    <source>
        <dbReference type="ARBA" id="ARBA00022490"/>
    </source>
</evidence>
<dbReference type="PRINTS" id="PR00107">
    <property type="entry name" value="PHOSPHOCPHPR"/>
</dbReference>
<dbReference type="InterPro" id="IPR000032">
    <property type="entry name" value="HPr-like"/>
</dbReference>
<dbReference type="AlphaFoldDB" id="A0A6M8SM71"/>
<dbReference type="RefSeq" id="WP_173532697.1">
    <property type="nucleotide sequence ID" value="NZ_CP054143.1"/>
</dbReference>
<dbReference type="GO" id="GO:0009401">
    <property type="term" value="P:phosphoenolpyruvate-dependent sugar phosphotransferase system"/>
    <property type="evidence" value="ECO:0007669"/>
    <property type="project" value="UniProtKB-KW"/>
</dbReference>
<feature type="domain" description="HPr" evidence="5">
    <location>
        <begin position="1"/>
        <end position="89"/>
    </location>
</feature>
<dbReference type="EMBL" id="CP054143">
    <property type="protein sequence ID" value="QKJ66193.1"/>
    <property type="molecule type" value="Genomic_DNA"/>
</dbReference>
<dbReference type="Gene3D" id="3.30.1340.10">
    <property type="entry name" value="HPr-like"/>
    <property type="match status" value="1"/>
</dbReference>
<evidence type="ECO:0000313" key="7">
    <source>
        <dbReference type="Proteomes" id="UP000504844"/>
    </source>
</evidence>
<evidence type="ECO:0000256" key="4">
    <source>
        <dbReference type="ARBA" id="ARBA00022683"/>
    </source>
</evidence>
<dbReference type="InterPro" id="IPR001020">
    <property type="entry name" value="PTS_HPr_His_P_site"/>
</dbReference>
<dbReference type="NCBIfam" id="TIGR01003">
    <property type="entry name" value="PTS_HPr_family"/>
    <property type="match status" value="1"/>
</dbReference>
<evidence type="ECO:0000313" key="6">
    <source>
        <dbReference type="EMBL" id="QKJ66193.1"/>
    </source>
</evidence>
<dbReference type="SUPFAM" id="SSF55594">
    <property type="entry name" value="HPr-like"/>
    <property type="match status" value="1"/>
</dbReference>
<evidence type="ECO:0000256" key="1">
    <source>
        <dbReference type="ARBA" id="ARBA00004496"/>
    </source>
</evidence>
<evidence type="ECO:0000259" key="5">
    <source>
        <dbReference type="PROSITE" id="PS51350"/>
    </source>
</evidence>